<dbReference type="Proteomes" id="UP000030108">
    <property type="component" value="Unassembled WGS sequence"/>
</dbReference>
<name>X8J873_9AGAM</name>
<gene>
    <name evidence="2" type="ORF">RSOL_230880</name>
</gene>
<accession>X8J873</accession>
<comment type="caution">
    <text evidence="2">The sequence shown here is derived from an EMBL/GenBank/DDBJ whole genome shotgun (WGS) entry which is preliminary data.</text>
</comment>
<evidence type="ECO:0000313" key="3">
    <source>
        <dbReference type="Proteomes" id="UP000030108"/>
    </source>
</evidence>
<dbReference type="EMBL" id="JATN01000322">
    <property type="protein sequence ID" value="EUC57779.1"/>
    <property type="molecule type" value="Genomic_DNA"/>
</dbReference>
<protein>
    <submittedName>
        <fullName evidence="2">Uncharacterized protein</fullName>
    </submittedName>
</protein>
<evidence type="ECO:0000313" key="2">
    <source>
        <dbReference type="EMBL" id="EUC57779.1"/>
    </source>
</evidence>
<sequence>MGSRQLGTGSGTRTRTKPTSETGRRASFKMGVRCILGRLENCWPSWRANGGGNGKELFGDRFWLLVLERKKHWRRRKRAVMRRRVVPAGPERL</sequence>
<organism evidence="2 3">
    <name type="scientific">Rhizoctonia solani AG-3 Rhs1AP</name>
    <dbReference type="NCBI Taxonomy" id="1086054"/>
    <lineage>
        <taxon>Eukaryota</taxon>
        <taxon>Fungi</taxon>
        <taxon>Dikarya</taxon>
        <taxon>Basidiomycota</taxon>
        <taxon>Agaricomycotina</taxon>
        <taxon>Agaricomycetes</taxon>
        <taxon>Cantharellales</taxon>
        <taxon>Ceratobasidiaceae</taxon>
        <taxon>Rhizoctonia</taxon>
    </lineage>
</organism>
<proteinExistence type="predicted"/>
<dbReference type="AlphaFoldDB" id="X8J873"/>
<evidence type="ECO:0000256" key="1">
    <source>
        <dbReference type="SAM" id="MobiDB-lite"/>
    </source>
</evidence>
<reference evidence="3" key="1">
    <citation type="journal article" date="2014" name="Genome Announc.">
        <title>Draft genome sequence of the plant-pathogenic soil fungus Rhizoctonia solani anastomosis group 3 strain Rhs1AP.</title>
        <authorList>
            <person name="Cubeta M.A."/>
            <person name="Thomas E."/>
            <person name="Dean R.A."/>
            <person name="Jabaji S."/>
            <person name="Neate S.M."/>
            <person name="Tavantzis S."/>
            <person name="Toda T."/>
            <person name="Vilgalys R."/>
            <person name="Bharathan N."/>
            <person name="Fedorova-Abrams N."/>
            <person name="Pakala S.B."/>
            <person name="Pakala S.M."/>
            <person name="Zafar N."/>
            <person name="Joardar V."/>
            <person name="Losada L."/>
            <person name="Nierman W.C."/>
        </authorList>
    </citation>
    <scope>NUCLEOTIDE SEQUENCE [LARGE SCALE GENOMIC DNA]</scope>
    <source>
        <strain evidence="3">AG-3</strain>
    </source>
</reference>
<feature type="region of interest" description="Disordered" evidence="1">
    <location>
        <begin position="1"/>
        <end position="26"/>
    </location>
</feature>
<feature type="compositionally biased region" description="Polar residues" evidence="1">
    <location>
        <begin position="1"/>
        <end position="21"/>
    </location>
</feature>